<accession>A0A4R3Z785</accession>
<dbReference type="AlphaFoldDB" id="A0A4R3Z785"/>
<comment type="caution">
    <text evidence="1">The sequence shown here is derived from an EMBL/GenBank/DDBJ whole genome shotgun (WGS) entry which is preliminary data.</text>
</comment>
<dbReference type="SUPFAM" id="SSF50475">
    <property type="entry name" value="FMN-binding split barrel"/>
    <property type="match status" value="1"/>
</dbReference>
<dbReference type="EMBL" id="SMCQ01000003">
    <property type="protein sequence ID" value="TCW01713.1"/>
    <property type="molecule type" value="Genomic_DNA"/>
</dbReference>
<evidence type="ECO:0000313" key="2">
    <source>
        <dbReference type="Proteomes" id="UP000295515"/>
    </source>
</evidence>
<evidence type="ECO:0000313" key="1">
    <source>
        <dbReference type="EMBL" id="TCW01713.1"/>
    </source>
</evidence>
<dbReference type="PANTHER" id="PTHR43567:SF5">
    <property type="entry name" value="HYPOTHETICAL CYTOSOLIC PROTEIN"/>
    <property type="match status" value="1"/>
</dbReference>
<dbReference type="InterPro" id="IPR052174">
    <property type="entry name" value="Flavoredoxin"/>
</dbReference>
<dbReference type="Proteomes" id="UP000295515">
    <property type="component" value="Unassembled WGS sequence"/>
</dbReference>
<dbReference type="InterPro" id="IPR012349">
    <property type="entry name" value="Split_barrel_FMN-bd"/>
</dbReference>
<organism evidence="1 2">
    <name type="scientific">Longibaculum muris</name>
    <dbReference type="NCBI Taxonomy" id="1796628"/>
    <lineage>
        <taxon>Bacteria</taxon>
        <taxon>Bacillati</taxon>
        <taxon>Bacillota</taxon>
        <taxon>Erysipelotrichia</taxon>
        <taxon>Erysipelotrichales</taxon>
        <taxon>Coprobacillaceae</taxon>
        <taxon>Longibaculum</taxon>
    </lineage>
</organism>
<name>A0A4R3Z785_9FIRM</name>
<keyword evidence="2" id="KW-1185">Reference proteome</keyword>
<sequence>MAFVKIDIKDLKMNPFVAIGKEWMLITAGDENQVNTMTASWGGMGVLWNKDVVTAYIRPQRYTKEFVDSQDCFSLSFFDGYKKELSLLGTVSGRDQNKIEDVDFHITYLDNVPTFQEAKLVFIVEKLYADTIKPECFIDHTIDEQCYPQKDYHIMYIAKIKSVYVQE</sequence>
<reference evidence="1 2" key="1">
    <citation type="submission" date="2019-03" db="EMBL/GenBank/DDBJ databases">
        <title>Genomic Encyclopedia of Type Strains, Phase IV (KMG-IV): sequencing the most valuable type-strain genomes for metagenomic binning, comparative biology and taxonomic classification.</title>
        <authorList>
            <person name="Goeker M."/>
        </authorList>
    </citation>
    <scope>NUCLEOTIDE SEQUENCE [LARGE SCALE GENOMIC DNA]</scope>
    <source>
        <strain evidence="1 2">DSM 29487</strain>
    </source>
</reference>
<proteinExistence type="predicted"/>
<gene>
    <name evidence="1" type="ORF">EDD60_103170</name>
</gene>
<dbReference type="GeneID" id="98914646"/>
<protein>
    <submittedName>
        <fullName evidence="1">Flavin reductase (DIM6/NTAB) family NADH-FMN oxidoreductase RutF</fullName>
    </submittedName>
</protein>
<dbReference type="PANTHER" id="PTHR43567">
    <property type="entry name" value="FLAVOREDOXIN-RELATED-RELATED"/>
    <property type="match status" value="1"/>
</dbReference>
<dbReference type="Gene3D" id="2.30.110.10">
    <property type="entry name" value="Electron Transport, Fmn-binding Protein, Chain A"/>
    <property type="match status" value="1"/>
</dbReference>
<dbReference type="RefSeq" id="WP_066449158.1">
    <property type="nucleotide sequence ID" value="NZ_CAUWFI010000013.1"/>
</dbReference>